<feature type="region of interest" description="Disordered" evidence="9">
    <location>
        <begin position="454"/>
        <end position="553"/>
    </location>
</feature>
<dbReference type="SMART" id="SM00355">
    <property type="entry name" value="ZnF_C2H2"/>
    <property type="match status" value="4"/>
</dbReference>
<evidence type="ECO:0000256" key="6">
    <source>
        <dbReference type="ARBA" id="ARBA00022771"/>
    </source>
</evidence>
<dbReference type="InterPro" id="IPR003604">
    <property type="entry name" value="Matrin/U1-like-C_Znf_C2H2"/>
</dbReference>
<dbReference type="SMART" id="SM00451">
    <property type="entry name" value="ZnF_U1"/>
    <property type="match status" value="2"/>
</dbReference>
<comment type="similarity">
    <text evidence="8">Belongs to the REI1 family.</text>
</comment>
<keyword evidence="6" id="KW-0863">Zinc-finger</keyword>
<keyword evidence="12" id="KW-1185">Reference proteome</keyword>
<dbReference type="EMBL" id="NAJQ01000018">
    <property type="protein sequence ID" value="TKA83020.1"/>
    <property type="molecule type" value="Genomic_DNA"/>
</dbReference>
<keyword evidence="2" id="KW-0963">Cytoplasm</keyword>
<accession>A0A4U0XYV2</accession>
<feature type="compositionally biased region" description="Basic and acidic residues" evidence="9">
    <location>
        <begin position="457"/>
        <end position="472"/>
    </location>
</feature>
<dbReference type="Pfam" id="PF12756">
    <property type="entry name" value="zf-C2H2_2"/>
    <property type="match status" value="1"/>
</dbReference>
<evidence type="ECO:0000256" key="2">
    <source>
        <dbReference type="ARBA" id="ARBA00022490"/>
    </source>
</evidence>
<keyword evidence="4" id="KW-0479">Metal-binding</keyword>
<organism evidence="11 12">
    <name type="scientific">Friedmanniomyces simplex</name>
    <dbReference type="NCBI Taxonomy" id="329884"/>
    <lineage>
        <taxon>Eukaryota</taxon>
        <taxon>Fungi</taxon>
        <taxon>Dikarya</taxon>
        <taxon>Ascomycota</taxon>
        <taxon>Pezizomycotina</taxon>
        <taxon>Dothideomycetes</taxon>
        <taxon>Dothideomycetidae</taxon>
        <taxon>Mycosphaerellales</taxon>
        <taxon>Teratosphaeriaceae</taxon>
        <taxon>Friedmanniomyces</taxon>
    </lineage>
</organism>
<feature type="compositionally biased region" description="Basic and acidic residues" evidence="9">
    <location>
        <begin position="510"/>
        <end position="525"/>
    </location>
</feature>
<evidence type="ECO:0000256" key="1">
    <source>
        <dbReference type="ARBA" id="ARBA00004496"/>
    </source>
</evidence>
<feature type="compositionally biased region" description="Basic and acidic residues" evidence="9">
    <location>
        <begin position="400"/>
        <end position="413"/>
    </location>
</feature>
<feature type="compositionally biased region" description="Low complexity" evidence="9">
    <location>
        <begin position="336"/>
        <end position="346"/>
    </location>
</feature>
<protein>
    <recommendedName>
        <fullName evidence="10">C2H2-type domain-containing protein</fullName>
    </recommendedName>
</protein>
<dbReference type="GO" id="GO:0042273">
    <property type="term" value="P:ribosomal large subunit biogenesis"/>
    <property type="evidence" value="ECO:0007669"/>
    <property type="project" value="UniProtKB-ARBA"/>
</dbReference>
<dbReference type="InterPro" id="IPR036236">
    <property type="entry name" value="Znf_C2H2_sf"/>
</dbReference>
<comment type="caution">
    <text evidence="11">The sequence shown here is derived from an EMBL/GenBank/DDBJ whole genome shotgun (WGS) entry which is preliminary data.</text>
</comment>
<evidence type="ECO:0000256" key="3">
    <source>
        <dbReference type="ARBA" id="ARBA00022517"/>
    </source>
</evidence>
<evidence type="ECO:0000256" key="4">
    <source>
        <dbReference type="ARBA" id="ARBA00022723"/>
    </source>
</evidence>
<dbReference type="Proteomes" id="UP000309340">
    <property type="component" value="Unassembled WGS sequence"/>
</dbReference>
<keyword evidence="7" id="KW-0862">Zinc</keyword>
<feature type="compositionally biased region" description="Acidic residues" evidence="9">
    <location>
        <begin position="320"/>
        <end position="329"/>
    </location>
</feature>
<evidence type="ECO:0000313" key="11">
    <source>
        <dbReference type="EMBL" id="TKA83020.1"/>
    </source>
</evidence>
<dbReference type="GO" id="GO:0003676">
    <property type="term" value="F:nucleic acid binding"/>
    <property type="evidence" value="ECO:0007669"/>
    <property type="project" value="InterPro"/>
</dbReference>
<evidence type="ECO:0000256" key="8">
    <source>
        <dbReference type="ARBA" id="ARBA00034126"/>
    </source>
</evidence>
<dbReference type="SUPFAM" id="SSF57667">
    <property type="entry name" value="beta-beta-alpha zinc fingers"/>
    <property type="match status" value="3"/>
</dbReference>
<dbReference type="InterPro" id="IPR013087">
    <property type="entry name" value="Znf_C2H2_type"/>
</dbReference>
<dbReference type="PANTHER" id="PTHR13182">
    <property type="entry name" value="ZINC FINGER PROTEIN 622"/>
    <property type="match status" value="1"/>
</dbReference>
<gene>
    <name evidence="11" type="ORF">B0A55_00823</name>
</gene>
<dbReference type="PROSITE" id="PS00028">
    <property type="entry name" value="ZINC_FINGER_C2H2_1"/>
    <property type="match status" value="1"/>
</dbReference>
<feature type="compositionally biased region" description="Acidic residues" evidence="9">
    <location>
        <begin position="354"/>
        <end position="364"/>
    </location>
</feature>
<feature type="compositionally biased region" description="Polar residues" evidence="9">
    <location>
        <begin position="365"/>
        <end position="377"/>
    </location>
</feature>
<dbReference type="OrthoDB" id="19329at2759"/>
<dbReference type="InterPro" id="IPR040025">
    <property type="entry name" value="Znf622/Rei1/Reh1"/>
</dbReference>
<sequence length="553" mass="61422">MATTAQSQSAGAQAIAPSSHPYTCNTCQIALKTSDLQRQHMQSDWHRYNLKRRVASLPPLTSEVFAEKVLSNKAATAATAARASFEKACDACDKTYYSEGAYANHLGSQKHRILLARLNAKLGNETESLADSTFSLGEPIDTASTTASTATLSADDQIAEEEFEEVVEGIKKTGLDGPADPVARPSRPTPSSAAPVNGHVEEEAMVEDGEEEHKADLNQCLFCNYTSPSLDLNFTHMSRQHGFFIPERDYLVDLPGLVNYLSETITVLHTCLYCHKGLHTASGIQTHMRDRGHCMVAYSTEEEQMDVGEYYDFRSTYSDEGSEADEEEQTNGGVSVGVKRSVKTTVQGEHGEDVAMEDGDEGWESDSTLSSVPTDEITSVPIEHRDHSYAKLDKHRHHSHSDPRPHKNTDGFHSHAHHGPTAVYHDDYELHLPSGRTAGHRSMRAYYRQNLRNYPSAEERAEQRMIEDGRENSDDDEVSSEATEANGTGRGRQMISRANGGLGMIGVSEPTKRQVKAIEKRDLKKQQRAQNRYQAGNEKRNNFQKHFRDPLLQ</sequence>
<dbReference type="AlphaFoldDB" id="A0A4U0XYV2"/>
<keyword evidence="3" id="KW-0690">Ribosome biogenesis</keyword>
<evidence type="ECO:0000259" key="10">
    <source>
        <dbReference type="PROSITE" id="PS00028"/>
    </source>
</evidence>
<comment type="subcellular location">
    <subcellularLocation>
        <location evidence="1">Cytoplasm</location>
    </subcellularLocation>
</comment>
<dbReference type="GO" id="GO:0030687">
    <property type="term" value="C:preribosome, large subunit precursor"/>
    <property type="evidence" value="ECO:0007669"/>
    <property type="project" value="TreeGrafter"/>
</dbReference>
<feature type="compositionally biased region" description="Low complexity" evidence="9">
    <location>
        <begin position="181"/>
        <end position="196"/>
    </location>
</feature>
<dbReference type="Pfam" id="PF12874">
    <property type="entry name" value="zf-met"/>
    <property type="match status" value="1"/>
</dbReference>
<dbReference type="PANTHER" id="PTHR13182:SF8">
    <property type="entry name" value="CYTOPLASMIC 60S SUBUNIT BIOGENESIS FACTOR ZNF622"/>
    <property type="match status" value="1"/>
</dbReference>
<evidence type="ECO:0000256" key="7">
    <source>
        <dbReference type="ARBA" id="ARBA00022833"/>
    </source>
</evidence>
<name>A0A4U0XYV2_9PEZI</name>
<dbReference type="GO" id="GO:0005737">
    <property type="term" value="C:cytoplasm"/>
    <property type="evidence" value="ECO:0007669"/>
    <property type="project" value="UniProtKB-SubCell"/>
</dbReference>
<proteinExistence type="inferred from homology"/>
<dbReference type="GO" id="GO:0008270">
    <property type="term" value="F:zinc ion binding"/>
    <property type="evidence" value="ECO:0007669"/>
    <property type="project" value="UniProtKB-KW"/>
</dbReference>
<feature type="compositionally biased region" description="Basic and acidic residues" evidence="9">
    <location>
        <begin position="382"/>
        <end position="392"/>
    </location>
</feature>
<feature type="region of interest" description="Disordered" evidence="9">
    <location>
        <begin position="318"/>
        <end position="420"/>
    </location>
</feature>
<evidence type="ECO:0000256" key="9">
    <source>
        <dbReference type="SAM" id="MobiDB-lite"/>
    </source>
</evidence>
<feature type="region of interest" description="Disordered" evidence="9">
    <location>
        <begin position="172"/>
        <end position="198"/>
    </location>
</feature>
<dbReference type="STRING" id="329884.A0A4U0XYV2"/>
<reference evidence="11 12" key="1">
    <citation type="submission" date="2017-03" db="EMBL/GenBank/DDBJ databases">
        <title>Genomes of endolithic fungi from Antarctica.</title>
        <authorList>
            <person name="Coleine C."/>
            <person name="Masonjones S."/>
            <person name="Stajich J.E."/>
        </authorList>
    </citation>
    <scope>NUCLEOTIDE SEQUENCE [LARGE SCALE GENOMIC DNA]</scope>
    <source>
        <strain evidence="11 12">CCFEE 5184</strain>
    </source>
</reference>
<keyword evidence="5" id="KW-0677">Repeat</keyword>
<dbReference type="InterPro" id="IPR041661">
    <property type="entry name" value="ZN622/Rei1/Reh1_Znf-C2H2"/>
</dbReference>
<feature type="domain" description="C2H2-type" evidence="10">
    <location>
        <begin position="271"/>
        <end position="293"/>
    </location>
</feature>
<evidence type="ECO:0000313" key="12">
    <source>
        <dbReference type="Proteomes" id="UP000309340"/>
    </source>
</evidence>
<evidence type="ECO:0000256" key="5">
    <source>
        <dbReference type="ARBA" id="ARBA00022737"/>
    </source>
</evidence>
<feature type="compositionally biased region" description="Basic and acidic residues" evidence="9">
    <location>
        <begin position="537"/>
        <end position="553"/>
    </location>
</feature>